<evidence type="ECO:0000313" key="7">
    <source>
        <dbReference type="EMBL" id="QDT64164.1"/>
    </source>
</evidence>
<evidence type="ECO:0000256" key="4">
    <source>
        <dbReference type="ARBA" id="ARBA00023136"/>
    </source>
</evidence>
<evidence type="ECO:0000256" key="3">
    <source>
        <dbReference type="ARBA" id="ARBA00022989"/>
    </source>
</evidence>
<dbReference type="Gene3D" id="2.130.10.10">
    <property type="entry name" value="YVTN repeat-like/Quinoprotein amine dehydrogenase"/>
    <property type="match status" value="1"/>
</dbReference>
<feature type="transmembrane region" description="Helical" evidence="5">
    <location>
        <begin position="504"/>
        <end position="523"/>
    </location>
</feature>
<feature type="transmembrane region" description="Helical" evidence="5">
    <location>
        <begin position="599"/>
        <end position="624"/>
    </location>
</feature>
<evidence type="ECO:0000256" key="5">
    <source>
        <dbReference type="RuleBase" id="RU363032"/>
    </source>
</evidence>
<proteinExistence type="inferred from homology"/>
<dbReference type="RefSeq" id="WP_197439987.1">
    <property type="nucleotide sequence ID" value="NZ_CP036316.1"/>
</dbReference>
<feature type="domain" description="ABC transmembrane type-1" evidence="6">
    <location>
        <begin position="498"/>
        <end position="871"/>
    </location>
</feature>
<evidence type="ECO:0000256" key="2">
    <source>
        <dbReference type="ARBA" id="ARBA00022692"/>
    </source>
</evidence>
<sequence>MAGESVSFTGRKRDLKTRRSVKFADNVASAIITVGGIGTIVAVFLVGVFLLLEVVPLFESARLDSPQPVASEGGIDLSRGFQIDKYNVIGWGVGDDGSFRVFRPDNGETIRTEKIDEDLKITATAVAFDSGDVALGFEDGSLQLCTTSFGTDFYEPDQVPIEYQDMSPGELRVFDGGVLERTPQNQYRLRTVEKECDAEPIDLADQPIRLLDVVETSGGPVICAWTDDGKLLTFRIEKQENLFTGEVEVLPADKSELPLEEAPEGPPAFIRIGERGHLVYAVWSNGTLLRYSLRNRKEPMLAEKLQVIDPKNSVTACEFVVGRVSLLIGDSAGNLATWFPVRDTEEYPGRNLPKGATASTEDPADGFLFTRVHVYEPGSTAVSAVSSAPRSRLTAVGYEDGSLKLLQSTTEEILLRDQAGTTPLRQLLVTAQEERSYLYALNDTQLSRGELYAGYPEASLGSLFQPVWYEGYPAPAHVWQSSSASDAVEPKLGLWPIVFGTLKATLYSMLFGAPLALLAAIYASEIMPKNWRAWIKPLIENMASLPSVVLGFLAALIFAVIVEKSLYGVLAAPFAIPFTLLASAVLWQMIPPTIALRYNWARLIFASIMVIVGIVFSFQLGVYLEDILFGGNVLLWLSGGVGTGTAGWMFIMMPLMVLLMTFLFRSFLTPKLTAISSDWSRQTCALVDLLKFSFATIFVVGGAYLLSLGLIEFGDVTGIDTDPRGSFIGTYIQRNAFVVGIVMGFAIIPIIFTLADDALTAVPEQLRSASLGAGATPWQTAVRVVIPTAMSGLFSAMMVGLGRAVGETMIVLMAAGNTPVLDLNIFNGFRTLSANIAVELPEAVKGSTHYRTLFLCALILFAMTFVVNTLAELVRIRFRKRVTQL</sequence>
<dbReference type="GO" id="GO:0055085">
    <property type="term" value="P:transmembrane transport"/>
    <property type="evidence" value="ECO:0007669"/>
    <property type="project" value="InterPro"/>
</dbReference>
<feature type="transmembrane region" description="Helical" evidence="5">
    <location>
        <begin position="731"/>
        <end position="755"/>
    </location>
</feature>
<dbReference type="InterPro" id="IPR011047">
    <property type="entry name" value="Quinoprotein_ADH-like_sf"/>
</dbReference>
<dbReference type="CDD" id="cd06261">
    <property type="entry name" value="TM_PBP2"/>
    <property type="match status" value="2"/>
</dbReference>
<feature type="transmembrane region" description="Helical" evidence="5">
    <location>
        <begin position="644"/>
        <end position="668"/>
    </location>
</feature>
<dbReference type="PROSITE" id="PS50928">
    <property type="entry name" value="ABC_TM1"/>
    <property type="match status" value="1"/>
</dbReference>
<dbReference type="GO" id="GO:0005886">
    <property type="term" value="C:plasma membrane"/>
    <property type="evidence" value="ECO:0007669"/>
    <property type="project" value="UniProtKB-SubCell"/>
</dbReference>
<dbReference type="EMBL" id="CP036316">
    <property type="protein sequence ID" value="QDT64164.1"/>
    <property type="molecule type" value="Genomic_DNA"/>
</dbReference>
<dbReference type="PANTHER" id="PTHR42727:SF1">
    <property type="entry name" value="PHOSPHATE TRANSPORT SYSTEM PERMEASE"/>
    <property type="match status" value="1"/>
</dbReference>
<dbReference type="KEGG" id="chya:V22_13950"/>
<dbReference type="InterPro" id="IPR035906">
    <property type="entry name" value="MetI-like_sf"/>
</dbReference>
<evidence type="ECO:0000256" key="1">
    <source>
        <dbReference type="ARBA" id="ARBA00004651"/>
    </source>
</evidence>
<gene>
    <name evidence="7" type="primary">pstC</name>
    <name evidence="7" type="ORF">V22_13950</name>
</gene>
<reference evidence="7 8" key="1">
    <citation type="submission" date="2019-02" db="EMBL/GenBank/DDBJ databases">
        <title>Deep-cultivation of Planctomycetes and their phenomic and genomic characterization uncovers novel biology.</title>
        <authorList>
            <person name="Wiegand S."/>
            <person name="Jogler M."/>
            <person name="Boedeker C."/>
            <person name="Pinto D."/>
            <person name="Vollmers J."/>
            <person name="Rivas-Marin E."/>
            <person name="Kohn T."/>
            <person name="Peeters S.H."/>
            <person name="Heuer A."/>
            <person name="Rast P."/>
            <person name="Oberbeckmann S."/>
            <person name="Bunk B."/>
            <person name="Jeske O."/>
            <person name="Meyerdierks A."/>
            <person name="Storesund J.E."/>
            <person name="Kallscheuer N."/>
            <person name="Luecker S."/>
            <person name="Lage O.M."/>
            <person name="Pohl T."/>
            <person name="Merkel B.J."/>
            <person name="Hornburger P."/>
            <person name="Mueller R.-W."/>
            <person name="Bruemmer F."/>
            <person name="Labrenz M."/>
            <person name="Spormann A.M."/>
            <person name="Op den Camp H."/>
            <person name="Overmann J."/>
            <person name="Amann R."/>
            <person name="Jetten M.S.M."/>
            <person name="Mascher T."/>
            <person name="Medema M.H."/>
            <person name="Devos D.P."/>
            <person name="Kaster A.-K."/>
            <person name="Ovreas L."/>
            <person name="Rohde M."/>
            <person name="Galperin M.Y."/>
            <person name="Jogler C."/>
        </authorList>
    </citation>
    <scope>NUCLEOTIDE SEQUENCE [LARGE SCALE GENOMIC DNA]</scope>
    <source>
        <strain evidence="7 8">V22</strain>
    </source>
</reference>
<name>A0A517T710_9PLAN</name>
<evidence type="ECO:0000313" key="8">
    <source>
        <dbReference type="Proteomes" id="UP000319976"/>
    </source>
</evidence>
<protein>
    <submittedName>
        <fullName evidence="7">Phosphate transport system permease protein PstC</fullName>
    </submittedName>
</protein>
<feature type="transmembrane region" description="Helical" evidence="5">
    <location>
        <begin position="689"/>
        <end position="711"/>
    </location>
</feature>
<dbReference type="SUPFAM" id="SSF161098">
    <property type="entry name" value="MetI-like"/>
    <property type="match status" value="2"/>
</dbReference>
<comment type="subcellular location">
    <subcellularLocation>
        <location evidence="1 5">Cell membrane</location>
        <topology evidence="1 5">Multi-pass membrane protein</topology>
    </subcellularLocation>
</comment>
<feature type="transmembrane region" description="Helical" evidence="5">
    <location>
        <begin position="850"/>
        <end position="871"/>
    </location>
</feature>
<dbReference type="Gene3D" id="1.10.3720.10">
    <property type="entry name" value="MetI-like"/>
    <property type="match status" value="2"/>
</dbReference>
<dbReference type="InterPro" id="IPR015943">
    <property type="entry name" value="WD40/YVTN_repeat-like_dom_sf"/>
</dbReference>
<feature type="transmembrane region" description="Helical" evidence="5">
    <location>
        <begin position="567"/>
        <end position="587"/>
    </location>
</feature>
<accession>A0A517T710</accession>
<dbReference type="SUPFAM" id="SSF50998">
    <property type="entry name" value="Quinoprotein alcohol dehydrogenase-like"/>
    <property type="match status" value="1"/>
</dbReference>
<dbReference type="PANTHER" id="PTHR42727">
    <property type="entry name" value="PHOSPHATE TRANSPORT SYSTEM PERMEASE PROTEIN"/>
    <property type="match status" value="1"/>
</dbReference>
<dbReference type="Proteomes" id="UP000319976">
    <property type="component" value="Chromosome"/>
</dbReference>
<organism evidence="7 8">
    <name type="scientific">Calycomorphotria hydatis</name>
    <dbReference type="NCBI Taxonomy" id="2528027"/>
    <lineage>
        <taxon>Bacteria</taxon>
        <taxon>Pseudomonadati</taxon>
        <taxon>Planctomycetota</taxon>
        <taxon>Planctomycetia</taxon>
        <taxon>Planctomycetales</taxon>
        <taxon>Planctomycetaceae</taxon>
        <taxon>Calycomorphotria</taxon>
    </lineage>
</organism>
<feature type="transmembrane region" description="Helical" evidence="5">
    <location>
        <begin position="27"/>
        <end position="52"/>
    </location>
</feature>
<keyword evidence="3 5" id="KW-1133">Transmembrane helix</keyword>
<dbReference type="AlphaFoldDB" id="A0A517T710"/>
<dbReference type="Pfam" id="PF00528">
    <property type="entry name" value="BPD_transp_1"/>
    <property type="match status" value="1"/>
</dbReference>
<dbReference type="InterPro" id="IPR000515">
    <property type="entry name" value="MetI-like"/>
</dbReference>
<keyword evidence="4 5" id="KW-0472">Membrane</keyword>
<evidence type="ECO:0000259" key="6">
    <source>
        <dbReference type="PROSITE" id="PS50928"/>
    </source>
</evidence>
<keyword evidence="8" id="KW-1185">Reference proteome</keyword>
<feature type="transmembrane region" description="Helical" evidence="5">
    <location>
        <begin position="543"/>
        <end position="561"/>
    </location>
</feature>
<feature type="transmembrane region" description="Helical" evidence="5">
    <location>
        <begin position="793"/>
        <end position="815"/>
    </location>
</feature>
<comment type="similarity">
    <text evidence="5">Belongs to the binding-protein-dependent transport system permease family.</text>
</comment>
<keyword evidence="5" id="KW-0813">Transport</keyword>
<keyword evidence="2 5" id="KW-0812">Transmembrane</keyword>